<proteinExistence type="inferred from homology"/>
<dbReference type="CDD" id="cd05233">
    <property type="entry name" value="SDR_c"/>
    <property type="match status" value="1"/>
</dbReference>
<organism evidence="3 4">
    <name type="scientific">Rhodococcus sovatensis</name>
    <dbReference type="NCBI Taxonomy" id="1805840"/>
    <lineage>
        <taxon>Bacteria</taxon>
        <taxon>Bacillati</taxon>
        <taxon>Actinomycetota</taxon>
        <taxon>Actinomycetes</taxon>
        <taxon>Mycobacteriales</taxon>
        <taxon>Nocardiaceae</taxon>
        <taxon>Rhodococcus</taxon>
    </lineage>
</organism>
<dbReference type="Proteomes" id="UP001432000">
    <property type="component" value="Chromosome"/>
</dbReference>
<sequence>MPEVLTGRLALITGASGAIGSAISRRFVDEGIAVALLARNTRRLERLEDQLGNPDLTFRVRADVTEPFDLVEARDAIRDRFGRDPDLLVISAGLFLASSFENAIPSEWNTMIRTNVEGVLQTIQTFTDGLMAVGDARLPADIVVIGSATAEKRTTAFAVFSSISVAIAQLAKHLRDEFGSKGVRVHHVAPYYVTSQLGSEMAESAVFEEVQSWFEDYESIAPSSVADLVWLMTALPIRANLAEATIRAANS</sequence>
<dbReference type="Gene3D" id="3.40.50.720">
    <property type="entry name" value="NAD(P)-binding Rossmann-like Domain"/>
    <property type="match status" value="1"/>
</dbReference>
<keyword evidence="2" id="KW-0560">Oxidoreductase</keyword>
<dbReference type="SUPFAM" id="SSF51735">
    <property type="entry name" value="NAD(P)-binding Rossmann-fold domains"/>
    <property type="match status" value="1"/>
</dbReference>
<evidence type="ECO:0000313" key="4">
    <source>
        <dbReference type="Proteomes" id="UP001432000"/>
    </source>
</evidence>
<accession>A0ABZ2PLA4</accession>
<dbReference type="Pfam" id="PF00106">
    <property type="entry name" value="adh_short"/>
    <property type="match status" value="1"/>
</dbReference>
<name>A0ABZ2PLA4_9NOCA</name>
<dbReference type="EMBL" id="CP147846">
    <property type="protein sequence ID" value="WXG69960.1"/>
    <property type="molecule type" value="Genomic_DNA"/>
</dbReference>
<dbReference type="InterPro" id="IPR036291">
    <property type="entry name" value="NAD(P)-bd_dom_sf"/>
</dbReference>
<dbReference type="RefSeq" id="WP_338891054.1">
    <property type="nucleotide sequence ID" value="NZ_CP147846.1"/>
</dbReference>
<dbReference type="PANTHER" id="PTHR43669">
    <property type="entry name" value="5-KETO-D-GLUCONATE 5-REDUCTASE"/>
    <property type="match status" value="1"/>
</dbReference>
<keyword evidence="4" id="KW-1185">Reference proteome</keyword>
<evidence type="ECO:0000256" key="1">
    <source>
        <dbReference type="ARBA" id="ARBA00006484"/>
    </source>
</evidence>
<dbReference type="PANTHER" id="PTHR43669:SF3">
    <property type="entry name" value="ALCOHOL DEHYDROGENASE, PUTATIVE (AFU_ORTHOLOGUE AFUA_3G03445)-RELATED"/>
    <property type="match status" value="1"/>
</dbReference>
<protein>
    <submittedName>
        <fullName evidence="3">SDR family NAD(P)-dependent oxidoreductase</fullName>
    </submittedName>
</protein>
<dbReference type="InterPro" id="IPR002347">
    <property type="entry name" value="SDR_fam"/>
</dbReference>
<evidence type="ECO:0000256" key="2">
    <source>
        <dbReference type="ARBA" id="ARBA00023002"/>
    </source>
</evidence>
<reference evidence="3 4" key="1">
    <citation type="submission" date="2024-03" db="EMBL/GenBank/DDBJ databases">
        <title>Natural products discovery in diverse microorganisms through a two-stage MS feature dereplication strategy.</title>
        <authorList>
            <person name="Zhang R."/>
        </authorList>
    </citation>
    <scope>NUCLEOTIDE SEQUENCE [LARGE SCALE GENOMIC DNA]</scope>
    <source>
        <strain evidence="3 4">18930</strain>
    </source>
</reference>
<comment type="similarity">
    <text evidence="1">Belongs to the short-chain dehydrogenases/reductases (SDR) family.</text>
</comment>
<gene>
    <name evidence="3" type="ORF">WDS16_05290</name>
</gene>
<evidence type="ECO:0000313" key="3">
    <source>
        <dbReference type="EMBL" id="WXG69960.1"/>
    </source>
</evidence>
<dbReference type="PRINTS" id="PR00081">
    <property type="entry name" value="GDHRDH"/>
</dbReference>